<name>A0ACB1BA44_MELEN</name>
<evidence type="ECO:0000313" key="2">
    <source>
        <dbReference type="Proteomes" id="UP001497535"/>
    </source>
</evidence>
<accession>A0ACB1BA44</accession>
<evidence type="ECO:0000313" key="1">
    <source>
        <dbReference type="EMBL" id="CAK5125120.1"/>
    </source>
</evidence>
<dbReference type="Proteomes" id="UP001497535">
    <property type="component" value="Unassembled WGS sequence"/>
</dbReference>
<gene>
    <name evidence="1" type="ORF">MENTE1834_LOCUS47924</name>
</gene>
<keyword evidence="2" id="KW-1185">Reference proteome</keyword>
<reference evidence="1" key="1">
    <citation type="submission" date="2023-11" db="EMBL/GenBank/DDBJ databases">
        <authorList>
            <person name="Poullet M."/>
        </authorList>
    </citation>
    <scope>NUCLEOTIDE SEQUENCE</scope>
    <source>
        <strain evidence="1">E1834</strain>
    </source>
</reference>
<protein>
    <submittedName>
        <fullName evidence="1">Uncharacterized protein</fullName>
    </submittedName>
</protein>
<sequence>MNLTCYVLLRIFLIIFVNQGFINGLPSFQHDTFEISCSRLYGETTNPSFSDIFYRINFYKLYKMLNLDGKSSRETIWILLAKLLVPLPRWDRGEILLKFCRVVSYEPVVRLLVYYFIIFSITIVENNSKLVLIIYLI</sequence>
<proteinExistence type="predicted"/>
<comment type="caution">
    <text evidence="1">The sequence shown here is derived from an EMBL/GenBank/DDBJ whole genome shotgun (WGS) entry which is preliminary data.</text>
</comment>
<dbReference type="EMBL" id="CAVMJV010000208">
    <property type="protein sequence ID" value="CAK5125120.1"/>
    <property type="molecule type" value="Genomic_DNA"/>
</dbReference>
<organism evidence="1 2">
    <name type="scientific">Meloidogyne enterolobii</name>
    <name type="common">Root-knot nematode worm</name>
    <name type="synonym">Meloidogyne mayaguensis</name>
    <dbReference type="NCBI Taxonomy" id="390850"/>
    <lineage>
        <taxon>Eukaryota</taxon>
        <taxon>Metazoa</taxon>
        <taxon>Ecdysozoa</taxon>
        <taxon>Nematoda</taxon>
        <taxon>Chromadorea</taxon>
        <taxon>Rhabditida</taxon>
        <taxon>Tylenchina</taxon>
        <taxon>Tylenchomorpha</taxon>
        <taxon>Tylenchoidea</taxon>
        <taxon>Meloidogynidae</taxon>
        <taxon>Meloidogyninae</taxon>
        <taxon>Meloidogyne</taxon>
    </lineage>
</organism>